<evidence type="ECO:0000256" key="1">
    <source>
        <dbReference type="ARBA" id="ARBA00001974"/>
    </source>
</evidence>
<evidence type="ECO:0000256" key="4">
    <source>
        <dbReference type="ARBA" id="ARBA00022827"/>
    </source>
</evidence>
<dbReference type="PANTHER" id="PTHR42913">
    <property type="entry name" value="APOPTOSIS-INDUCING FACTOR 1"/>
    <property type="match status" value="1"/>
</dbReference>
<dbReference type="InterPro" id="IPR023753">
    <property type="entry name" value="FAD/NAD-binding_dom"/>
</dbReference>
<feature type="region of interest" description="Disordered" evidence="6">
    <location>
        <begin position="388"/>
        <end position="431"/>
    </location>
</feature>
<reference evidence="10" key="1">
    <citation type="journal article" date="2019" name="Int. J. Syst. Evol. Microbiol.">
        <title>The Global Catalogue of Microorganisms (GCM) 10K type strain sequencing project: providing services to taxonomists for standard genome sequencing and annotation.</title>
        <authorList>
            <consortium name="The Broad Institute Genomics Platform"/>
            <consortium name="The Broad Institute Genome Sequencing Center for Infectious Disease"/>
            <person name="Wu L."/>
            <person name="Ma J."/>
        </authorList>
    </citation>
    <scope>NUCLEOTIDE SEQUENCE [LARGE SCALE GENOMIC DNA]</scope>
    <source>
        <strain evidence="10">JCM 14902</strain>
    </source>
</reference>
<dbReference type="RefSeq" id="WP_344058391.1">
    <property type="nucleotide sequence ID" value="NZ_BAAAOH010000001.1"/>
</dbReference>
<feature type="compositionally biased region" description="Gly residues" evidence="6">
    <location>
        <begin position="400"/>
        <end position="410"/>
    </location>
</feature>
<dbReference type="SUPFAM" id="SSF51905">
    <property type="entry name" value="FAD/NAD(P)-binding domain"/>
    <property type="match status" value="2"/>
</dbReference>
<dbReference type="Pfam" id="PF07992">
    <property type="entry name" value="Pyr_redox_2"/>
    <property type="match status" value="1"/>
</dbReference>
<accession>A0ABP5DB46</accession>
<keyword evidence="3" id="KW-0285">Flavoprotein</keyword>
<feature type="transmembrane region" description="Helical" evidence="7">
    <location>
        <begin position="341"/>
        <end position="360"/>
    </location>
</feature>
<organism evidence="9 10">
    <name type="scientific">Microbacterium pumilum</name>
    <dbReference type="NCBI Taxonomy" id="344165"/>
    <lineage>
        <taxon>Bacteria</taxon>
        <taxon>Bacillati</taxon>
        <taxon>Actinomycetota</taxon>
        <taxon>Actinomycetes</taxon>
        <taxon>Micrococcales</taxon>
        <taxon>Microbacteriaceae</taxon>
        <taxon>Microbacterium</taxon>
    </lineage>
</organism>
<keyword evidence="7" id="KW-1133">Transmembrane helix</keyword>
<feature type="compositionally biased region" description="Basic residues" evidence="6">
    <location>
        <begin position="420"/>
        <end position="431"/>
    </location>
</feature>
<feature type="domain" description="FAD/NAD(P)-binding" evidence="8">
    <location>
        <begin position="5"/>
        <end position="289"/>
    </location>
</feature>
<evidence type="ECO:0000256" key="7">
    <source>
        <dbReference type="SAM" id="Phobius"/>
    </source>
</evidence>
<proteinExistence type="inferred from homology"/>
<keyword evidence="7" id="KW-0812">Transmembrane</keyword>
<keyword evidence="4" id="KW-0274">FAD</keyword>
<gene>
    <name evidence="9" type="ORF">GCM10009777_06050</name>
</gene>
<dbReference type="PANTHER" id="PTHR42913:SF3">
    <property type="entry name" value="64 KDA MITOCHONDRIAL NADH DEHYDROGENASE (EUROFUNG)"/>
    <property type="match status" value="1"/>
</dbReference>
<evidence type="ECO:0000313" key="9">
    <source>
        <dbReference type="EMBL" id="GAA1975900.1"/>
    </source>
</evidence>
<evidence type="ECO:0000256" key="6">
    <source>
        <dbReference type="SAM" id="MobiDB-lite"/>
    </source>
</evidence>
<dbReference type="EMBL" id="BAAAOH010000001">
    <property type="protein sequence ID" value="GAA1975900.1"/>
    <property type="molecule type" value="Genomic_DNA"/>
</dbReference>
<evidence type="ECO:0000256" key="3">
    <source>
        <dbReference type="ARBA" id="ARBA00022630"/>
    </source>
</evidence>
<dbReference type="Gene3D" id="3.50.50.100">
    <property type="match status" value="1"/>
</dbReference>
<comment type="caution">
    <text evidence="9">The sequence shown here is derived from an EMBL/GenBank/DDBJ whole genome shotgun (WGS) entry which is preliminary data.</text>
</comment>
<evidence type="ECO:0000259" key="8">
    <source>
        <dbReference type="Pfam" id="PF07992"/>
    </source>
</evidence>
<keyword evidence="10" id="KW-1185">Reference proteome</keyword>
<dbReference type="PRINTS" id="PR00368">
    <property type="entry name" value="FADPNR"/>
</dbReference>
<evidence type="ECO:0000313" key="10">
    <source>
        <dbReference type="Proteomes" id="UP001500326"/>
    </source>
</evidence>
<comment type="cofactor">
    <cofactor evidence="1">
        <name>FAD</name>
        <dbReference type="ChEBI" id="CHEBI:57692"/>
    </cofactor>
</comment>
<comment type="similarity">
    <text evidence="2">Belongs to the NADH dehydrogenase family.</text>
</comment>
<sequence>MNRIVLLGGGYVTLHAYANIVRRSGREVRHGDVEIVVISADRAHRFHGFTGELITGVVDRDRLATPLDEAMPLARIILGRAVDIDPEGRRVSYRAGDDAAVETLDYDHLVVGTGAREPIAEVTGLRRHGFTLRGPDEVGALADRLASAPGSPVVVIGGGVAGVELAAAIAGRGHPVSLVHSAPRILGEWDDQPRLVARAETELTDLGVTVLADRRVVEVTSATARLSDGAVLECATIVAATGQRPVRIPGLDRWRDDRGRLRTHPTLSVTAGVWAAGDAAHVRHPVTRRAVPANALWAVKGGDHIGRAIARELRGRRAARFGFRGLGRAAAFGFGEGIAELYGIPLTGATAWVLRLVFFLRFMPSRRRAAGVVADVARFVLAPPAERSASSLGSRSGSWLGSGSGSGSGSVYGHDTPRRASGRRRVASVNG</sequence>
<dbReference type="InterPro" id="IPR036188">
    <property type="entry name" value="FAD/NAD-bd_sf"/>
</dbReference>
<evidence type="ECO:0000256" key="5">
    <source>
        <dbReference type="ARBA" id="ARBA00023002"/>
    </source>
</evidence>
<protein>
    <submittedName>
        <fullName evidence="9">NAD(P)/FAD-dependent oxidoreductase</fullName>
    </submittedName>
</protein>
<name>A0ABP5DB46_9MICO</name>
<evidence type="ECO:0000256" key="2">
    <source>
        <dbReference type="ARBA" id="ARBA00005272"/>
    </source>
</evidence>
<keyword evidence="7" id="KW-0472">Membrane</keyword>
<dbReference type="InterPro" id="IPR051169">
    <property type="entry name" value="NADH-Q_oxidoreductase"/>
</dbReference>
<dbReference type="Proteomes" id="UP001500326">
    <property type="component" value="Unassembled WGS sequence"/>
</dbReference>
<feature type="compositionally biased region" description="Low complexity" evidence="6">
    <location>
        <begin position="388"/>
        <end position="399"/>
    </location>
</feature>
<keyword evidence="5" id="KW-0560">Oxidoreductase</keyword>